<comment type="cofactor">
    <cofactor evidence="7">
        <name>Zn(2+)</name>
        <dbReference type="ChEBI" id="CHEBI:29105"/>
    </cofactor>
    <text evidence="7">Binds 1 zinc ion per subunit.</text>
</comment>
<evidence type="ECO:0000256" key="9">
    <source>
        <dbReference type="SAM" id="MobiDB-lite"/>
    </source>
</evidence>
<feature type="binding site" evidence="7">
    <location>
        <position position="179"/>
    </location>
    <ligand>
        <name>Zn(2+)</name>
        <dbReference type="ChEBI" id="CHEBI:29105"/>
    </ligand>
</feature>
<dbReference type="InterPro" id="IPR036388">
    <property type="entry name" value="WH-like_DNA-bd_sf"/>
</dbReference>
<sequence>MASPSSWRIMPKQQENNFTPKPTVSTVGISIACIMGTATEKDQVTADEKFVRLLRQNKLKVTQPRLGVLKIISEKETAISQPELERMLGDAVDRVTLYRVLATFEEKGILHKIFDLHGTATYALCSTACDEHHHHDEHVHFICSSCNNIYCLDDIKLPKINLPEGYQLQSVGINAVGLCAECKAHK</sequence>
<evidence type="ECO:0000256" key="8">
    <source>
        <dbReference type="PIRSR" id="PIRSR602481-2"/>
    </source>
</evidence>
<keyword evidence="4" id="KW-0805">Transcription regulation</keyword>
<keyword evidence="6" id="KW-0804">Transcription</keyword>
<evidence type="ECO:0000256" key="1">
    <source>
        <dbReference type="ARBA" id="ARBA00007957"/>
    </source>
</evidence>
<keyword evidence="11" id="KW-1185">Reference proteome</keyword>
<dbReference type="Gene3D" id="1.10.10.10">
    <property type="entry name" value="Winged helix-like DNA-binding domain superfamily/Winged helix DNA-binding domain"/>
    <property type="match status" value="1"/>
</dbReference>
<dbReference type="PANTHER" id="PTHR33202:SF22">
    <property type="entry name" value="HYDROGEN PEROXIDE SENSITIVE REPRESSOR"/>
    <property type="match status" value="1"/>
</dbReference>
<dbReference type="PANTHER" id="PTHR33202">
    <property type="entry name" value="ZINC UPTAKE REGULATION PROTEIN"/>
    <property type="match status" value="1"/>
</dbReference>
<evidence type="ECO:0000256" key="7">
    <source>
        <dbReference type="PIRSR" id="PIRSR602481-1"/>
    </source>
</evidence>
<organism evidence="10 11">
    <name type="scientific">Parapedobacter indicus</name>
    <dbReference type="NCBI Taxonomy" id="1477437"/>
    <lineage>
        <taxon>Bacteria</taxon>
        <taxon>Pseudomonadati</taxon>
        <taxon>Bacteroidota</taxon>
        <taxon>Sphingobacteriia</taxon>
        <taxon>Sphingobacteriales</taxon>
        <taxon>Sphingobacteriaceae</taxon>
        <taxon>Parapedobacter</taxon>
    </lineage>
</organism>
<dbReference type="GO" id="GO:1900376">
    <property type="term" value="P:regulation of secondary metabolite biosynthetic process"/>
    <property type="evidence" value="ECO:0007669"/>
    <property type="project" value="TreeGrafter"/>
</dbReference>
<dbReference type="Pfam" id="PF01475">
    <property type="entry name" value="FUR"/>
    <property type="match status" value="1"/>
</dbReference>
<dbReference type="InterPro" id="IPR002481">
    <property type="entry name" value="FUR"/>
</dbReference>
<dbReference type="GO" id="GO:0008270">
    <property type="term" value="F:zinc ion binding"/>
    <property type="evidence" value="ECO:0007669"/>
    <property type="project" value="TreeGrafter"/>
</dbReference>
<dbReference type="EMBL" id="FOQO01000011">
    <property type="protein sequence ID" value="SFJ60508.1"/>
    <property type="molecule type" value="Genomic_DNA"/>
</dbReference>
<gene>
    <name evidence="10" type="ORF">SAMN05444682_111127</name>
</gene>
<keyword evidence="8" id="KW-0408">Iron</keyword>
<evidence type="ECO:0000256" key="2">
    <source>
        <dbReference type="ARBA" id="ARBA00022491"/>
    </source>
</evidence>
<dbReference type="AlphaFoldDB" id="A0A1I3SP24"/>
<evidence type="ECO:0000256" key="6">
    <source>
        <dbReference type="ARBA" id="ARBA00023163"/>
    </source>
</evidence>
<dbReference type="SUPFAM" id="SSF46785">
    <property type="entry name" value="Winged helix' DNA-binding domain"/>
    <property type="match status" value="1"/>
</dbReference>
<keyword evidence="2" id="KW-0678">Repressor</keyword>
<feature type="binding site" evidence="7">
    <location>
        <position position="146"/>
    </location>
    <ligand>
        <name>Zn(2+)</name>
        <dbReference type="ChEBI" id="CHEBI:29105"/>
    </ligand>
</feature>
<proteinExistence type="inferred from homology"/>
<dbReference type="InterPro" id="IPR043135">
    <property type="entry name" value="Fur_C"/>
</dbReference>
<protein>
    <submittedName>
        <fullName evidence="10">Fur family transcriptional regulator, ferric uptake regulator</fullName>
    </submittedName>
</protein>
<keyword evidence="3 7" id="KW-0862">Zinc</keyword>
<dbReference type="Gene3D" id="3.30.1490.190">
    <property type="match status" value="1"/>
</dbReference>
<feature type="binding site" evidence="7">
    <location>
        <position position="182"/>
    </location>
    <ligand>
        <name>Zn(2+)</name>
        <dbReference type="ChEBI" id="CHEBI:29105"/>
    </ligand>
</feature>
<dbReference type="Proteomes" id="UP000198670">
    <property type="component" value="Unassembled WGS sequence"/>
</dbReference>
<dbReference type="GO" id="GO:0045892">
    <property type="term" value="P:negative regulation of DNA-templated transcription"/>
    <property type="evidence" value="ECO:0007669"/>
    <property type="project" value="TreeGrafter"/>
</dbReference>
<reference evidence="10 11" key="1">
    <citation type="submission" date="2016-10" db="EMBL/GenBank/DDBJ databases">
        <authorList>
            <person name="de Groot N.N."/>
        </authorList>
    </citation>
    <scope>NUCLEOTIDE SEQUENCE [LARGE SCALE GENOMIC DNA]</scope>
    <source>
        <strain evidence="10 11">RK1</strain>
    </source>
</reference>
<evidence type="ECO:0000256" key="5">
    <source>
        <dbReference type="ARBA" id="ARBA00023125"/>
    </source>
</evidence>
<dbReference type="GO" id="GO:0000976">
    <property type="term" value="F:transcription cis-regulatory region binding"/>
    <property type="evidence" value="ECO:0007669"/>
    <property type="project" value="TreeGrafter"/>
</dbReference>
<dbReference type="GO" id="GO:0003700">
    <property type="term" value="F:DNA-binding transcription factor activity"/>
    <property type="evidence" value="ECO:0007669"/>
    <property type="project" value="InterPro"/>
</dbReference>
<comment type="cofactor">
    <cofactor evidence="8">
        <name>Mn(2+)</name>
        <dbReference type="ChEBI" id="CHEBI:29035"/>
    </cofactor>
    <cofactor evidence="8">
        <name>Fe(2+)</name>
        <dbReference type="ChEBI" id="CHEBI:29033"/>
    </cofactor>
    <text evidence="8">Binds 1 Mn(2+) or Fe(2+) ion per subunit.</text>
</comment>
<keyword evidence="7" id="KW-0479">Metal-binding</keyword>
<dbReference type="InterPro" id="IPR036390">
    <property type="entry name" value="WH_DNA-bd_sf"/>
</dbReference>
<comment type="similarity">
    <text evidence="1">Belongs to the Fur family.</text>
</comment>
<keyword evidence="5" id="KW-0238">DNA-binding</keyword>
<evidence type="ECO:0000256" key="3">
    <source>
        <dbReference type="ARBA" id="ARBA00022833"/>
    </source>
</evidence>
<evidence type="ECO:0000256" key="4">
    <source>
        <dbReference type="ARBA" id="ARBA00023015"/>
    </source>
</evidence>
<evidence type="ECO:0000313" key="10">
    <source>
        <dbReference type="EMBL" id="SFJ60508.1"/>
    </source>
</evidence>
<feature type="binding site" evidence="7">
    <location>
        <position position="143"/>
    </location>
    <ligand>
        <name>Zn(2+)</name>
        <dbReference type="ChEBI" id="CHEBI:29105"/>
    </ligand>
</feature>
<feature type="binding site" evidence="8">
    <location>
        <position position="133"/>
    </location>
    <ligand>
        <name>Fe cation</name>
        <dbReference type="ChEBI" id="CHEBI:24875"/>
    </ligand>
</feature>
<accession>A0A1I3SP24</accession>
<feature type="region of interest" description="Disordered" evidence="9">
    <location>
        <begin position="1"/>
        <end position="21"/>
    </location>
</feature>
<dbReference type="STRING" id="1477437.SAMN05444682_111127"/>
<name>A0A1I3SP24_9SPHI</name>
<evidence type="ECO:0000313" key="11">
    <source>
        <dbReference type="Proteomes" id="UP000198670"/>
    </source>
</evidence>